<evidence type="ECO:0000256" key="3">
    <source>
        <dbReference type="ARBA" id="ARBA00022630"/>
    </source>
</evidence>
<dbReference type="RefSeq" id="WP_150094324.1">
    <property type="nucleotide sequence ID" value="NZ_JBFUOH010000017.1"/>
</dbReference>
<keyword evidence="5" id="KW-0560">Oxidoreductase</keyword>
<evidence type="ECO:0000256" key="6">
    <source>
        <dbReference type="ARBA" id="ARBA00023284"/>
    </source>
</evidence>
<dbReference type="GO" id="GO:0004497">
    <property type="term" value="F:monooxygenase activity"/>
    <property type="evidence" value="ECO:0007669"/>
    <property type="project" value="UniProtKB-KW"/>
</dbReference>
<keyword evidence="4" id="KW-0274">FAD</keyword>
<gene>
    <name evidence="8" type="ORF">F2Q65_15515</name>
</gene>
<keyword evidence="3" id="KW-0285">Flavoprotein</keyword>
<dbReference type="InterPro" id="IPR036188">
    <property type="entry name" value="FAD/NAD-bd_sf"/>
</dbReference>
<feature type="domain" description="Rhodanese" evidence="7">
    <location>
        <begin position="479"/>
        <end position="567"/>
    </location>
</feature>
<keyword evidence="8" id="KW-0503">Monooxygenase</keyword>
<dbReference type="SMART" id="SM00450">
    <property type="entry name" value="RHOD"/>
    <property type="match status" value="1"/>
</dbReference>
<dbReference type="Proteomes" id="UP000322981">
    <property type="component" value="Unassembled WGS sequence"/>
</dbReference>
<comment type="similarity">
    <text evidence="2">Belongs to the class-III pyridine nucleotide-disulfide oxidoreductase family.</text>
</comment>
<evidence type="ECO:0000259" key="7">
    <source>
        <dbReference type="PROSITE" id="PS50206"/>
    </source>
</evidence>
<dbReference type="PANTHER" id="PTHR43429:SF1">
    <property type="entry name" value="NAD(P)H SULFUR OXIDOREDUCTASE (COA-DEPENDENT)"/>
    <property type="match status" value="1"/>
</dbReference>
<dbReference type="PRINTS" id="PR00411">
    <property type="entry name" value="PNDRDTASEI"/>
</dbReference>
<dbReference type="InterPro" id="IPR050260">
    <property type="entry name" value="FAD-bd_OxRdtase"/>
</dbReference>
<evidence type="ECO:0000256" key="1">
    <source>
        <dbReference type="ARBA" id="ARBA00001974"/>
    </source>
</evidence>
<accession>A0A5M8FJV4</accession>
<dbReference type="Gene3D" id="3.40.250.10">
    <property type="entry name" value="Rhodanese-like domain"/>
    <property type="match status" value="1"/>
</dbReference>
<evidence type="ECO:0000313" key="9">
    <source>
        <dbReference type="Proteomes" id="UP000322981"/>
    </source>
</evidence>
<dbReference type="InterPro" id="IPR004099">
    <property type="entry name" value="Pyr_nucl-diS_OxRdtase_dimer"/>
</dbReference>
<dbReference type="EMBL" id="VWXX01000032">
    <property type="protein sequence ID" value="KAA6183471.1"/>
    <property type="molecule type" value="Genomic_DNA"/>
</dbReference>
<sequence>MSSQPLRILVIGGSAAGPKAAAKARRMDEHAEIMLVQREKELSMASCGFPYYVGGTFDDRNLLICTPAGVVRDSAFYGKAKAIEARVETEALAIDREAKTVTIKHLPSDERQTLHYDRLVIATGATPMCPNAPGSELDGVQTLHSMADADALRAMRDARQVRKAVVVGGGLIGFEVCEALRLAGIDTTVIEKTGQILPFLDPDLAKLVENHVRANGPDIIVGNGVAEFLGEEGRLVGVKLENGTELPCQSAVIAVGVRPNIGLARRAGLEIGSEGGIRVNEYMQTSDPDIYAVGDCVECTSLITGKSLRAPYGDIANLQGRVAGQNLIDPGSARFPGITQTGICKIFDYSVGFTGLSVHKAREQGLDDIESATISGLDIPVFMQGKLLISKLVAERATGRIIGYHCIGPGDVSKRVATVAMAIRGGLTVEDMTNADLPYAPPYSLALDHTIVAAHVLDNKLKGRMCGLSASEVKQRADTGADCFVLDTRSPQEFEDMRLGIGERLIPLGTLRARLDELPEDKDTEIILYCKISLRGYEAAAILQANGWRNVRVMEGGIMAWPYAREK</sequence>
<dbReference type="PRINTS" id="PR00368">
    <property type="entry name" value="FADPNR"/>
</dbReference>
<keyword evidence="6" id="KW-0676">Redox-active center</keyword>
<dbReference type="Pfam" id="PF00581">
    <property type="entry name" value="Rhodanese"/>
    <property type="match status" value="1"/>
</dbReference>
<dbReference type="InterPro" id="IPR036873">
    <property type="entry name" value="Rhodanese-like_dom_sf"/>
</dbReference>
<protein>
    <submittedName>
        <fullName evidence="8">SidA/IucD/PvdA family monooxygenase</fullName>
    </submittedName>
</protein>
<evidence type="ECO:0000256" key="5">
    <source>
        <dbReference type="ARBA" id="ARBA00023002"/>
    </source>
</evidence>
<organism evidence="8 9">
    <name type="scientific">Thiohalocapsa marina</name>
    <dbReference type="NCBI Taxonomy" id="424902"/>
    <lineage>
        <taxon>Bacteria</taxon>
        <taxon>Pseudomonadati</taxon>
        <taxon>Pseudomonadota</taxon>
        <taxon>Gammaproteobacteria</taxon>
        <taxon>Chromatiales</taxon>
        <taxon>Chromatiaceae</taxon>
        <taxon>Thiohalocapsa</taxon>
    </lineage>
</organism>
<proteinExistence type="inferred from homology"/>
<dbReference type="OrthoDB" id="9768666at2"/>
<dbReference type="InterPro" id="IPR023753">
    <property type="entry name" value="FAD/NAD-binding_dom"/>
</dbReference>
<dbReference type="AlphaFoldDB" id="A0A5M8FJV4"/>
<dbReference type="PROSITE" id="PS50206">
    <property type="entry name" value="RHODANESE_3"/>
    <property type="match status" value="1"/>
</dbReference>
<dbReference type="SUPFAM" id="SSF55424">
    <property type="entry name" value="FAD/NAD-linked reductases, dimerisation (C-terminal) domain"/>
    <property type="match status" value="1"/>
</dbReference>
<keyword evidence="9" id="KW-1185">Reference proteome</keyword>
<evidence type="ECO:0000256" key="2">
    <source>
        <dbReference type="ARBA" id="ARBA00009130"/>
    </source>
</evidence>
<reference evidence="8 9" key="1">
    <citation type="submission" date="2019-09" db="EMBL/GenBank/DDBJ databases">
        <title>Whole-genome sequence of the purple sulfur bacterium Thiohalocapsa marina DSM 19078.</title>
        <authorList>
            <person name="Kyndt J.A."/>
            <person name="Meyer T.E."/>
        </authorList>
    </citation>
    <scope>NUCLEOTIDE SEQUENCE [LARGE SCALE GENOMIC DNA]</scope>
    <source>
        <strain evidence="8 9">DSM 19078</strain>
    </source>
</reference>
<dbReference type="SUPFAM" id="SSF51905">
    <property type="entry name" value="FAD/NAD(P)-binding domain"/>
    <property type="match status" value="1"/>
</dbReference>
<dbReference type="InterPro" id="IPR001763">
    <property type="entry name" value="Rhodanese-like_dom"/>
</dbReference>
<dbReference type="PANTHER" id="PTHR43429">
    <property type="entry name" value="PYRIDINE NUCLEOTIDE-DISULFIDE OXIDOREDUCTASE DOMAIN-CONTAINING"/>
    <property type="match status" value="1"/>
</dbReference>
<dbReference type="InterPro" id="IPR016156">
    <property type="entry name" value="FAD/NAD-linked_Rdtase_dimer_sf"/>
</dbReference>
<dbReference type="Pfam" id="PF07992">
    <property type="entry name" value="Pyr_redox_2"/>
    <property type="match status" value="1"/>
</dbReference>
<comment type="caution">
    <text evidence="8">The sequence shown here is derived from an EMBL/GenBank/DDBJ whole genome shotgun (WGS) entry which is preliminary data.</text>
</comment>
<evidence type="ECO:0000313" key="8">
    <source>
        <dbReference type="EMBL" id="KAA6183471.1"/>
    </source>
</evidence>
<comment type="cofactor">
    <cofactor evidence="1">
        <name>FAD</name>
        <dbReference type="ChEBI" id="CHEBI:57692"/>
    </cofactor>
</comment>
<name>A0A5M8FJV4_9GAMM</name>
<evidence type="ECO:0000256" key="4">
    <source>
        <dbReference type="ARBA" id="ARBA00022827"/>
    </source>
</evidence>
<dbReference type="CDD" id="cd00158">
    <property type="entry name" value="RHOD"/>
    <property type="match status" value="1"/>
</dbReference>
<dbReference type="SUPFAM" id="SSF52821">
    <property type="entry name" value="Rhodanese/Cell cycle control phosphatase"/>
    <property type="match status" value="1"/>
</dbReference>
<dbReference type="Pfam" id="PF02852">
    <property type="entry name" value="Pyr_redox_dim"/>
    <property type="match status" value="1"/>
</dbReference>
<dbReference type="Gene3D" id="3.50.50.60">
    <property type="entry name" value="FAD/NAD(P)-binding domain"/>
    <property type="match status" value="2"/>
</dbReference>